<sequence>MEATISLIGGKYKSLILWKLTSGTLRFSQLRKEVPCATPKMLTQQLRELETDGLVNREVFPVVPPKVEYSLTDFGRSIGPVLESMYEWGTGYLGKEGKEVNCSMVPPKEKQGKKGKKGNGKGKRLG</sequence>
<dbReference type="GO" id="GO:0003677">
    <property type="term" value="F:DNA binding"/>
    <property type="evidence" value="ECO:0007669"/>
    <property type="project" value="UniProtKB-KW"/>
</dbReference>
<organism evidence="6 7">
    <name type="scientific">Oxalobacter formigenes OXCC13</name>
    <dbReference type="NCBI Taxonomy" id="556269"/>
    <lineage>
        <taxon>Bacteria</taxon>
        <taxon>Pseudomonadati</taxon>
        <taxon>Pseudomonadota</taxon>
        <taxon>Betaproteobacteria</taxon>
        <taxon>Burkholderiales</taxon>
        <taxon>Oxalobacteraceae</taxon>
        <taxon>Oxalobacter</taxon>
    </lineage>
</organism>
<gene>
    <name evidence="6" type="primary">hxlR</name>
    <name evidence="6" type="ORF">OFBG_00494</name>
</gene>
<dbReference type="PROSITE" id="PS51118">
    <property type="entry name" value="HTH_HXLR"/>
    <property type="match status" value="1"/>
</dbReference>
<name>C3X8E0_OXAFO</name>
<dbReference type="Gene3D" id="1.10.10.10">
    <property type="entry name" value="Winged helix-like DNA-binding domain superfamily/Winged helix DNA-binding domain"/>
    <property type="match status" value="1"/>
</dbReference>
<dbReference type="SUPFAM" id="SSF46785">
    <property type="entry name" value="Winged helix' DNA-binding domain"/>
    <property type="match status" value="1"/>
</dbReference>
<feature type="domain" description="HTH hxlR-type" evidence="5">
    <location>
        <begin position="1"/>
        <end position="97"/>
    </location>
</feature>
<accession>C3X8E0</accession>
<evidence type="ECO:0000313" key="7">
    <source>
        <dbReference type="Proteomes" id="UP000005089"/>
    </source>
</evidence>
<dbReference type="Pfam" id="PF01638">
    <property type="entry name" value="HxlR"/>
    <property type="match status" value="1"/>
</dbReference>
<dbReference type="STRING" id="847.BRW83_1752"/>
<keyword evidence="2" id="KW-0238">DNA-binding</keyword>
<dbReference type="EMBL" id="GG658170">
    <property type="protein sequence ID" value="EEO29466.1"/>
    <property type="molecule type" value="Genomic_DNA"/>
</dbReference>
<keyword evidence="3" id="KW-0804">Transcription</keyword>
<feature type="region of interest" description="Disordered" evidence="4">
    <location>
        <begin position="99"/>
        <end position="126"/>
    </location>
</feature>
<dbReference type="InterPro" id="IPR036388">
    <property type="entry name" value="WH-like_DNA-bd_sf"/>
</dbReference>
<dbReference type="PANTHER" id="PTHR33204:SF29">
    <property type="entry name" value="TRANSCRIPTIONAL REGULATOR"/>
    <property type="match status" value="1"/>
</dbReference>
<evidence type="ECO:0000256" key="3">
    <source>
        <dbReference type="ARBA" id="ARBA00023163"/>
    </source>
</evidence>
<dbReference type="PANTHER" id="PTHR33204">
    <property type="entry name" value="TRANSCRIPTIONAL REGULATOR, MARR FAMILY"/>
    <property type="match status" value="1"/>
</dbReference>
<proteinExistence type="predicted"/>
<feature type="compositionally biased region" description="Basic residues" evidence="4">
    <location>
        <begin position="113"/>
        <end position="126"/>
    </location>
</feature>
<protein>
    <submittedName>
        <fullName evidence="6">HTH-type transcriptional activator HxlR</fullName>
    </submittedName>
</protein>
<evidence type="ECO:0000313" key="6">
    <source>
        <dbReference type="EMBL" id="EEO29466.1"/>
    </source>
</evidence>
<evidence type="ECO:0000256" key="4">
    <source>
        <dbReference type="SAM" id="MobiDB-lite"/>
    </source>
</evidence>
<dbReference type="InterPro" id="IPR036390">
    <property type="entry name" value="WH_DNA-bd_sf"/>
</dbReference>
<evidence type="ECO:0000256" key="2">
    <source>
        <dbReference type="ARBA" id="ARBA00023125"/>
    </source>
</evidence>
<evidence type="ECO:0000259" key="5">
    <source>
        <dbReference type="PROSITE" id="PS51118"/>
    </source>
</evidence>
<dbReference type="InterPro" id="IPR002577">
    <property type="entry name" value="HTH_HxlR"/>
</dbReference>
<dbReference type="Proteomes" id="UP000005089">
    <property type="component" value="Unassembled WGS sequence"/>
</dbReference>
<reference evidence="6 7" key="1">
    <citation type="submission" date="2009-02" db="EMBL/GenBank/DDBJ databases">
        <title>The Genome Sequence of Oxalobacter formigenes OXCC13.</title>
        <authorList>
            <consortium name="The Broad Institute Genome Sequencing Platform"/>
            <person name="Ward D."/>
            <person name="Young S.K."/>
            <person name="Kodira C.D."/>
            <person name="Zeng Q."/>
            <person name="Koehrsen M."/>
            <person name="Alvarado L."/>
            <person name="Berlin A."/>
            <person name="Borenstein D."/>
            <person name="Chen Z."/>
            <person name="Engels R."/>
            <person name="Freedman E."/>
            <person name="Gellesch M."/>
            <person name="Goldberg J."/>
            <person name="Griggs A."/>
            <person name="Gujja S."/>
            <person name="Heiman D."/>
            <person name="Hepburn T."/>
            <person name="Howarth C."/>
            <person name="Jen D."/>
            <person name="Larson L."/>
            <person name="Lewis B."/>
            <person name="Mehta T."/>
            <person name="Park D."/>
            <person name="Pearson M."/>
            <person name="Roberts A."/>
            <person name="Saif S."/>
            <person name="Shea T."/>
            <person name="Shenoy N."/>
            <person name="Sisk P."/>
            <person name="Stolte C."/>
            <person name="Sykes S."/>
            <person name="Walk T."/>
            <person name="White J."/>
            <person name="Yandava C."/>
            <person name="Allison M.J."/>
            <person name="Lander E."/>
            <person name="Nusbaum C."/>
            <person name="Galagan J."/>
            <person name="Birren B."/>
        </authorList>
    </citation>
    <scope>NUCLEOTIDE SEQUENCE [LARGE SCALE GENOMIC DNA]</scope>
    <source>
        <strain evidence="6 7">OXCC13</strain>
    </source>
</reference>
<dbReference type="AlphaFoldDB" id="C3X8E0"/>
<keyword evidence="1" id="KW-0805">Transcription regulation</keyword>
<dbReference type="HOGENOM" id="CLU_111585_5_1_4"/>
<dbReference type="eggNOG" id="COG1733">
    <property type="taxonomic scope" value="Bacteria"/>
</dbReference>
<keyword evidence="7" id="KW-1185">Reference proteome</keyword>
<evidence type="ECO:0000256" key="1">
    <source>
        <dbReference type="ARBA" id="ARBA00023015"/>
    </source>
</evidence>